<dbReference type="SUPFAM" id="SSF53790">
    <property type="entry name" value="Tetrapyrrole methylase"/>
    <property type="match status" value="1"/>
</dbReference>
<keyword evidence="3 9" id="KW-0489">Methyltransferase</keyword>
<evidence type="ECO:0000256" key="6">
    <source>
        <dbReference type="ARBA" id="ARBA00023244"/>
    </source>
</evidence>
<dbReference type="InterPro" id="IPR006366">
    <property type="entry name" value="CobA/CysG_C"/>
</dbReference>
<dbReference type="InterPro" id="IPR014776">
    <property type="entry name" value="4pyrrole_Mease_sub2"/>
</dbReference>
<dbReference type="InterPro" id="IPR000878">
    <property type="entry name" value="4pyrrol_Mease"/>
</dbReference>
<dbReference type="EMBL" id="FUYS01000014">
    <property type="protein sequence ID" value="SKB93562.1"/>
    <property type="molecule type" value="Genomic_DNA"/>
</dbReference>
<keyword evidence="5" id="KW-0949">S-adenosyl-L-methionine</keyword>
<dbReference type="OrthoDB" id="9815856at2"/>
<dbReference type="GO" id="GO:0004851">
    <property type="term" value="F:uroporphyrin-III C-methyltransferase activity"/>
    <property type="evidence" value="ECO:0007669"/>
    <property type="project" value="UniProtKB-EC"/>
</dbReference>
<dbReference type="GO" id="GO:0032259">
    <property type="term" value="P:methylation"/>
    <property type="evidence" value="ECO:0007669"/>
    <property type="project" value="UniProtKB-KW"/>
</dbReference>
<keyword evidence="10" id="KW-1185">Reference proteome</keyword>
<dbReference type="InterPro" id="IPR014777">
    <property type="entry name" value="4pyrrole_Mease_sub1"/>
</dbReference>
<protein>
    <recommendedName>
        <fullName evidence="2">uroporphyrinogen-III C-methyltransferase</fullName>
        <ecNumber evidence="2">2.1.1.107</ecNumber>
    </recommendedName>
</protein>
<keyword evidence="6" id="KW-0627">Porphyrin biosynthesis</keyword>
<proteinExistence type="inferred from homology"/>
<dbReference type="EC" id="2.1.1.107" evidence="2"/>
<comment type="pathway">
    <text evidence="7">Porphyrin-containing compound metabolism; siroheme biosynthesis; precorrin-2 from uroporphyrinogen III: step 1/1.</text>
</comment>
<gene>
    <name evidence="9" type="ORF">SAMN05660226_03904</name>
</gene>
<dbReference type="RefSeq" id="WP_079718518.1">
    <property type="nucleotide sequence ID" value="NZ_FUYS01000014.1"/>
</dbReference>
<evidence type="ECO:0000259" key="8">
    <source>
        <dbReference type="Pfam" id="PF00590"/>
    </source>
</evidence>
<dbReference type="FunFam" id="3.40.1010.10:FF:000001">
    <property type="entry name" value="Siroheme synthase"/>
    <property type="match status" value="1"/>
</dbReference>
<organism evidence="9 10">
    <name type="scientific">Parapedobacter luteus</name>
    <dbReference type="NCBI Taxonomy" id="623280"/>
    <lineage>
        <taxon>Bacteria</taxon>
        <taxon>Pseudomonadati</taxon>
        <taxon>Bacteroidota</taxon>
        <taxon>Sphingobacteriia</taxon>
        <taxon>Sphingobacteriales</taxon>
        <taxon>Sphingobacteriaceae</taxon>
        <taxon>Parapedobacter</taxon>
    </lineage>
</organism>
<evidence type="ECO:0000256" key="5">
    <source>
        <dbReference type="ARBA" id="ARBA00022691"/>
    </source>
</evidence>
<accession>A0A1T5FBP8</accession>
<dbReference type="AlphaFoldDB" id="A0A1T5FBP8"/>
<dbReference type="InterPro" id="IPR035996">
    <property type="entry name" value="4pyrrol_Methylase_sf"/>
</dbReference>
<dbReference type="STRING" id="623280.SAMN05660226_03904"/>
<dbReference type="NCBIfam" id="NF004790">
    <property type="entry name" value="PRK06136.1"/>
    <property type="match status" value="1"/>
</dbReference>
<dbReference type="Gene3D" id="3.40.1010.10">
    <property type="entry name" value="Cobalt-precorrin-4 Transmethylase, Domain 1"/>
    <property type="match status" value="1"/>
</dbReference>
<dbReference type="PANTHER" id="PTHR45790:SF3">
    <property type="entry name" value="S-ADENOSYL-L-METHIONINE-DEPENDENT UROPORPHYRINOGEN III METHYLTRANSFERASE, CHLOROPLASTIC"/>
    <property type="match status" value="1"/>
</dbReference>
<dbReference type="InterPro" id="IPR050161">
    <property type="entry name" value="Siro_Cobalamin_biosynth"/>
</dbReference>
<dbReference type="NCBIfam" id="TIGR01469">
    <property type="entry name" value="cobA_cysG_Cterm"/>
    <property type="match status" value="1"/>
</dbReference>
<evidence type="ECO:0000256" key="3">
    <source>
        <dbReference type="ARBA" id="ARBA00022603"/>
    </source>
</evidence>
<dbReference type="Gene3D" id="3.30.950.10">
    <property type="entry name" value="Methyltransferase, Cobalt-precorrin-4 Transmethylase, Domain 2"/>
    <property type="match status" value="1"/>
</dbReference>
<sequence>MATEASVAKQYVDPKITIVGAGPGDPDLISIKGIKALKHANVILYDALVDERLLDYAPQETIKVYVGNPSGDENFSQDVVNQLMVDYALNFGHVVRLKGGDLFVFGRGYEELDYAASYSIETAIVPGISSAISVPGLQGIPVTHRGLSESLWILSGTDSEGNLSPELQDAVRSSATVVVLLGFERLPQIVAYYQKAGKGRLPAAVIQNGSMSNEKTAIGLVNTIVEVAEEQGIDNTGPVLLIFGATVALHHGFQHINQFFALQEYHDQQ</sequence>
<keyword evidence="4 9" id="KW-0808">Transferase</keyword>
<comment type="similarity">
    <text evidence="1">Belongs to the precorrin methyltransferase family.</text>
</comment>
<evidence type="ECO:0000256" key="1">
    <source>
        <dbReference type="ARBA" id="ARBA00005879"/>
    </source>
</evidence>
<dbReference type="Pfam" id="PF00590">
    <property type="entry name" value="TP_methylase"/>
    <property type="match status" value="1"/>
</dbReference>
<dbReference type="GO" id="GO:0019354">
    <property type="term" value="P:siroheme biosynthetic process"/>
    <property type="evidence" value="ECO:0007669"/>
    <property type="project" value="InterPro"/>
</dbReference>
<dbReference type="CDD" id="cd11642">
    <property type="entry name" value="SUMT"/>
    <property type="match status" value="1"/>
</dbReference>
<evidence type="ECO:0000313" key="10">
    <source>
        <dbReference type="Proteomes" id="UP000190541"/>
    </source>
</evidence>
<evidence type="ECO:0000256" key="2">
    <source>
        <dbReference type="ARBA" id="ARBA00012162"/>
    </source>
</evidence>
<evidence type="ECO:0000256" key="7">
    <source>
        <dbReference type="ARBA" id="ARBA00025705"/>
    </source>
</evidence>
<dbReference type="PANTHER" id="PTHR45790">
    <property type="entry name" value="SIROHEME SYNTHASE-RELATED"/>
    <property type="match status" value="1"/>
</dbReference>
<evidence type="ECO:0000256" key="4">
    <source>
        <dbReference type="ARBA" id="ARBA00022679"/>
    </source>
</evidence>
<evidence type="ECO:0000313" key="9">
    <source>
        <dbReference type="EMBL" id="SKB93562.1"/>
    </source>
</evidence>
<name>A0A1T5FBP8_9SPHI</name>
<reference evidence="9 10" key="1">
    <citation type="submission" date="2017-02" db="EMBL/GenBank/DDBJ databases">
        <authorList>
            <person name="Peterson S.W."/>
        </authorList>
    </citation>
    <scope>NUCLEOTIDE SEQUENCE [LARGE SCALE GENOMIC DNA]</scope>
    <source>
        <strain evidence="9 10">DSM 22899</strain>
    </source>
</reference>
<feature type="domain" description="Tetrapyrrole methylase" evidence="8">
    <location>
        <begin position="15"/>
        <end position="222"/>
    </location>
</feature>
<dbReference type="Proteomes" id="UP000190541">
    <property type="component" value="Unassembled WGS sequence"/>
</dbReference>